<proteinExistence type="predicted"/>
<dbReference type="PROSITE" id="PS50297">
    <property type="entry name" value="ANK_REP_REGION"/>
    <property type="match status" value="2"/>
</dbReference>
<dbReference type="Pfam" id="PF12796">
    <property type="entry name" value="Ank_2"/>
    <property type="match status" value="1"/>
</dbReference>
<dbReference type="RefSeq" id="WP_187737000.1">
    <property type="nucleotide sequence ID" value="NZ_CP060790.1"/>
</dbReference>
<dbReference type="EMBL" id="CP060790">
    <property type="protein sequence ID" value="QNP60019.1"/>
    <property type="molecule type" value="Genomic_DNA"/>
</dbReference>
<feature type="signal peptide" evidence="3">
    <location>
        <begin position="1"/>
        <end position="22"/>
    </location>
</feature>
<organism evidence="4 5">
    <name type="scientific">Paenacidovorax monticola</name>
    <dbReference type="NCBI Taxonomy" id="1926868"/>
    <lineage>
        <taxon>Bacteria</taxon>
        <taxon>Pseudomonadati</taxon>
        <taxon>Pseudomonadota</taxon>
        <taxon>Betaproteobacteria</taxon>
        <taxon>Burkholderiales</taxon>
        <taxon>Comamonadaceae</taxon>
        <taxon>Paenacidovorax</taxon>
    </lineage>
</organism>
<dbReference type="PRINTS" id="PR01415">
    <property type="entry name" value="ANKYRIN"/>
</dbReference>
<feature type="chain" id="PRO_5028881688" evidence="3">
    <location>
        <begin position="23"/>
        <end position="223"/>
    </location>
</feature>
<evidence type="ECO:0000313" key="4">
    <source>
        <dbReference type="EMBL" id="QNP60019.1"/>
    </source>
</evidence>
<dbReference type="InterPro" id="IPR002110">
    <property type="entry name" value="Ankyrin_rpt"/>
</dbReference>
<protein>
    <submittedName>
        <fullName evidence="4">Ankyrin repeat domain-containing protein</fullName>
    </submittedName>
</protein>
<reference evidence="4 5" key="1">
    <citation type="submission" date="2020-08" db="EMBL/GenBank/DDBJ databases">
        <title>Genome sequence of Acidovorax monticola KACC 19171T.</title>
        <authorList>
            <person name="Hyun D.-W."/>
            <person name="Bae J.-W."/>
        </authorList>
    </citation>
    <scope>NUCLEOTIDE SEQUENCE [LARGE SCALE GENOMIC DNA]</scope>
    <source>
        <strain evidence="4 5">KACC 19171</strain>
    </source>
</reference>
<dbReference type="Proteomes" id="UP000516057">
    <property type="component" value="Chromosome"/>
</dbReference>
<feature type="repeat" description="ANK" evidence="2">
    <location>
        <begin position="120"/>
        <end position="155"/>
    </location>
</feature>
<evidence type="ECO:0000256" key="2">
    <source>
        <dbReference type="PROSITE-ProRule" id="PRU00023"/>
    </source>
</evidence>
<feature type="repeat" description="ANK" evidence="2">
    <location>
        <begin position="156"/>
        <end position="188"/>
    </location>
</feature>
<sequence length="223" mass="24058">MRRRHLLVGLAALALHARGAWAGAYDDFFTAIHRDDADGINALLRRGFDPNTVDPKGRTGLLLALQLESFHAFGALLKARGIKVELRNPQGESPLMIAAIKGYMDVARALIERDADVNKTGWTPLHYAASGTGPGQPAMIALLLENHAYIDAGSPNGSTPLMMAAQYGTRDSVKLLLDEGADPSLKNQLGLTAADFALRAQRQDVADAIAAAVRRRQPDRGKW</sequence>
<dbReference type="AlphaFoldDB" id="A0A7H0HHK3"/>
<dbReference type="InterPro" id="IPR036770">
    <property type="entry name" value="Ankyrin_rpt-contain_sf"/>
</dbReference>
<dbReference type="KEGG" id="amon:H9L24_03520"/>
<keyword evidence="1" id="KW-0677">Repeat</keyword>
<evidence type="ECO:0000256" key="1">
    <source>
        <dbReference type="ARBA" id="ARBA00022737"/>
    </source>
</evidence>
<dbReference type="SMART" id="SM00248">
    <property type="entry name" value="ANK"/>
    <property type="match status" value="4"/>
</dbReference>
<keyword evidence="5" id="KW-1185">Reference proteome</keyword>
<dbReference type="SUPFAM" id="SSF48403">
    <property type="entry name" value="Ankyrin repeat"/>
    <property type="match status" value="1"/>
</dbReference>
<dbReference type="Gene3D" id="1.25.40.20">
    <property type="entry name" value="Ankyrin repeat-containing domain"/>
    <property type="match status" value="1"/>
</dbReference>
<dbReference type="PANTHER" id="PTHR24161">
    <property type="entry name" value="ANK_REP_REGION DOMAIN-CONTAINING PROTEIN-RELATED"/>
    <property type="match status" value="1"/>
</dbReference>
<dbReference type="PROSITE" id="PS50088">
    <property type="entry name" value="ANK_REPEAT"/>
    <property type="match status" value="3"/>
</dbReference>
<dbReference type="PANTHER" id="PTHR24161:SF85">
    <property type="entry name" value="PALMITOYLTRANSFERASE HIP14"/>
    <property type="match status" value="1"/>
</dbReference>
<accession>A0A7H0HHK3</accession>
<feature type="repeat" description="ANK" evidence="2">
    <location>
        <begin position="90"/>
        <end position="122"/>
    </location>
</feature>
<gene>
    <name evidence="4" type="ORF">H9L24_03520</name>
</gene>
<evidence type="ECO:0000256" key="3">
    <source>
        <dbReference type="SAM" id="SignalP"/>
    </source>
</evidence>
<dbReference type="Pfam" id="PF00023">
    <property type="entry name" value="Ank"/>
    <property type="match status" value="1"/>
</dbReference>
<keyword evidence="3" id="KW-0732">Signal</keyword>
<evidence type="ECO:0000313" key="5">
    <source>
        <dbReference type="Proteomes" id="UP000516057"/>
    </source>
</evidence>
<keyword evidence="2" id="KW-0040">ANK repeat</keyword>
<name>A0A7H0HHK3_9BURK</name>